<reference evidence="3 4" key="1">
    <citation type="submission" date="2015-10" db="EMBL/GenBank/DDBJ databases">
        <title>Chryseobacterium aquaticum genome.</title>
        <authorList>
            <person name="Newman J.D."/>
            <person name="Ferguson M.B."/>
            <person name="Miller J.R."/>
        </authorList>
    </citation>
    <scope>NUCLEOTIDE SEQUENCE [LARGE SCALE GENOMIC DNA]</scope>
    <source>
        <strain evidence="3 4">KCTC 12483</strain>
    </source>
</reference>
<comment type="caution">
    <text evidence="3">The sequence shown here is derived from an EMBL/GenBank/DDBJ whole genome shotgun (WGS) entry which is preliminary data.</text>
</comment>
<keyword evidence="1" id="KW-0472">Membrane</keyword>
<keyword evidence="3" id="KW-0131">Cell cycle</keyword>
<protein>
    <submittedName>
        <fullName evidence="3">Cell division protein FtsB</fullName>
    </submittedName>
</protein>
<dbReference type="InterPro" id="IPR002881">
    <property type="entry name" value="DUF58"/>
</dbReference>
<dbReference type="Proteomes" id="UP000051682">
    <property type="component" value="Unassembled WGS sequence"/>
</dbReference>
<evidence type="ECO:0000256" key="1">
    <source>
        <dbReference type="SAM" id="Phobius"/>
    </source>
</evidence>
<dbReference type="PANTHER" id="PTHR33608:SF3">
    <property type="entry name" value="SLR2013 PROTEIN"/>
    <property type="match status" value="1"/>
</dbReference>
<dbReference type="AlphaFoldDB" id="A0A0Q3LLS5"/>
<dbReference type="STRING" id="452084.AR438_16580"/>
<dbReference type="RefSeq" id="WP_056017568.1">
    <property type="nucleotide sequence ID" value="NZ_LLYZ01000021.1"/>
</dbReference>
<keyword evidence="4" id="KW-1185">Reference proteome</keyword>
<dbReference type="OrthoDB" id="845740at2"/>
<dbReference type="GO" id="GO:0051301">
    <property type="term" value="P:cell division"/>
    <property type="evidence" value="ECO:0007669"/>
    <property type="project" value="UniProtKB-KW"/>
</dbReference>
<gene>
    <name evidence="3" type="ORF">AR438_16580</name>
</gene>
<evidence type="ECO:0000313" key="3">
    <source>
        <dbReference type="EMBL" id="KQK24249.1"/>
    </source>
</evidence>
<dbReference type="PANTHER" id="PTHR33608">
    <property type="entry name" value="BLL2464 PROTEIN"/>
    <property type="match status" value="1"/>
</dbReference>
<feature type="domain" description="DUF58" evidence="2">
    <location>
        <begin position="201"/>
        <end position="367"/>
    </location>
</feature>
<dbReference type="EMBL" id="LLYZ01000021">
    <property type="protein sequence ID" value="KQK24249.1"/>
    <property type="molecule type" value="Genomic_DNA"/>
</dbReference>
<evidence type="ECO:0000313" key="4">
    <source>
        <dbReference type="Proteomes" id="UP000051682"/>
    </source>
</evidence>
<organism evidence="3 4">
    <name type="scientific">Chryseobacterium aquaticum</name>
    <dbReference type="NCBI Taxonomy" id="452084"/>
    <lineage>
        <taxon>Bacteria</taxon>
        <taxon>Pseudomonadati</taxon>
        <taxon>Bacteroidota</taxon>
        <taxon>Flavobacteriia</taxon>
        <taxon>Flavobacteriales</taxon>
        <taxon>Weeksellaceae</taxon>
        <taxon>Chryseobacterium group</taxon>
        <taxon>Chryseobacterium</taxon>
    </lineage>
</organism>
<feature type="transmembrane region" description="Helical" evidence="1">
    <location>
        <begin position="12"/>
        <end position="30"/>
    </location>
</feature>
<keyword evidence="1" id="KW-1133">Transmembrane helix</keyword>
<accession>A0A0Q3LLS5</accession>
<dbReference type="Pfam" id="PF01882">
    <property type="entry name" value="DUF58"/>
    <property type="match status" value="1"/>
</dbReference>
<proteinExistence type="predicted"/>
<evidence type="ECO:0000259" key="2">
    <source>
        <dbReference type="Pfam" id="PF01882"/>
    </source>
</evidence>
<keyword evidence="3" id="KW-0132">Cell division</keyword>
<sequence length="440" mass="51565">MKNLYINNRFFFTLIGVGILYVFAFFFSFLMIVGHIVLLFVFLAAMVDYLLLFREKDGILAQRILPEKLSNGDENPVKVDIKNKYSFKITTKVIDEIPFQFQKRDFLIEKQIEAGKNTLFQYILEPKERGEYSFGALNIFVSSPLGFVSRRFTFQKDAMLPAYPSFIHLRKYELMALQNEFLLGGIKRIRKLGHTMEFEQIKEYVPGDDVRTINWKATSKTNRLMVNQFQDEKSQRIFMLIDKGRTMKMPFKGLSLLDYSINASMALSHIILKKGDRAGMMTFSKKTENKVAADNKSGQLRKISESLYNIRTDFFESDFNRLYQDVKYSVNQRSLVLIFTNFETLDALNRQMKYLRGIAKNHLLVVVFFKNSELQTLLHKNPESIQEIYDEVIAEKFEFEKKLIIQELRKYGIYSVYTLPENLNVEVINKYLEIKARGIL</sequence>
<name>A0A0Q3LLS5_9FLAO</name>
<keyword evidence="1" id="KW-0812">Transmembrane</keyword>
<feature type="transmembrane region" description="Helical" evidence="1">
    <location>
        <begin position="36"/>
        <end position="53"/>
    </location>
</feature>